<dbReference type="Proteomes" id="UP000441358">
    <property type="component" value="Unassembled WGS sequence"/>
</dbReference>
<evidence type="ECO:0000313" key="7">
    <source>
        <dbReference type="EMBL" id="CUN29772.1"/>
    </source>
</evidence>
<evidence type="ECO:0000256" key="3">
    <source>
        <dbReference type="ARBA" id="ARBA00022692"/>
    </source>
</evidence>
<evidence type="ECO:0000313" key="9">
    <source>
        <dbReference type="EMBL" id="MSB71802.1"/>
    </source>
</evidence>
<feature type="transmembrane region" description="Helical" evidence="6">
    <location>
        <begin position="15"/>
        <end position="47"/>
    </location>
</feature>
<feature type="transmembrane region" description="Helical" evidence="6">
    <location>
        <begin position="297"/>
        <end position="327"/>
    </location>
</feature>
<evidence type="ECO:0000313" key="8">
    <source>
        <dbReference type="EMBL" id="MRZ50298.1"/>
    </source>
</evidence>
<dbReference type="EMBL" id="WKMO01000001">
    <property type="protein sequence ID" value="MSB71802.1"/>
    <property type="molecule type" value="Genomic_DNA"/>
</dbReference>
<feature type="transmembrane region" description="Helical" evidence="6">
    <location>
        <begin position="137"/>
        <end position="163"/>
    </location>
</feature>
<dbReference type="AlphaFoldDB" id="A0A173VR34"/>
<accession>A0A173VR34</accession>
<reference evidence="7 10" key="1">
    <citation type="submission" date="2015-09" db="EMBL/GenBank/DDBJ databases">
        <authorList>
            <consortium name="Pathogen Informatics"/>
        </authorList>
    </citation>
    <scope>NUCLEOTIDE SEQUENCE [LARGE SCALE GENOMIC DNA]</scope>
    <source>
        <strain evidence="7 10">2789STDY5608872</strain>
    </source>
</reference>
<dbReference type="EMBL" id="CYXP01000009">
    <property type="protein sequence ID" value="CUN29772.1"/>
    <property type="molecule type" value="Genomic_DNA"/>
</dbReference>
<feature type="transmembrane region" description="Helical" evidence="6">
    <location>
        <begin position="199"/>
        <end position="220"/>
    </location>
</feature>
<comment type="similarity">
    <text evidence="2">Belongs to the autoinducer-2 exporter (AI-2E) (TC 2.A.86) family.</text>
</comment>
<evidence type="ECO:0000256" key="6">
    <source>
        <dbReference type="SAM" id="Phobius"/>
    </source>
</evidence>
<organism evidence="7 10">
    <name type="scientific">Parabacteroides distasonis</name>
    <dbReference type="NCBI Taxonomy" id="823"/>
    <lineage>
        <taxon>Bacteria</taxon>
        <taxon>Pseudomonadati</taxon>
        <taxon>Bacteroidota</taxon>
        <taxon>Bacteroidia</taxon>
        <taxon>Bacteroidales</taxon>
        <taxon>Tannerellaceae</taxon>
        <taxon>Parabacteroides</taxon>
    </lineage>
</organism>
<reference evidence="11 12" key="2">
    <citation type="journal article" date="2019" name="Nat. Med.">
        <title>A library of human gut bacterial isolates paired with longitudinal multiomics data enables mechanistic microbiome research.</title>
        <authorList>
            <person name="Poyet M."/>
            <person name="Groussin M."/>
            <person name="Gibbons S.M."/>
            <person name="Avila-Pacheco J."/>
            <person name="Jiang X."/>
            <person name="Kearney S.M."/>
            <person name="Perrotta A.R."/>
            <person name="Berdy B."/>
            <person name="Zhao S."/>
            <person name="Lieberman T.D."/>
            <person name="Swanson P.K."/>
            <person name="Smith M."/>
            <person name="Roesemann S."/>
            <person name="Alexander J.E."/>
            <person name="Rich S.A."/>
            <person name="Livny J."/>
            <person name="Vlamakis H."/>
            <person name="Clish C."/>
            <person name="Bullock K."/>
            <person name="Deik A."/>
            <person name="Scott J."/>
            <person name="Pierce K.A."/>
            <person name="Xavier R.J."/>
            <person name="Alm E.J."/>
        </authorList>
    </citation>
    <scope>NUCLEOTIDE SEQUENCE [LARGE SCALE GENOMIC DNA]</scope>
    <source>
        <strain evidence="9 12">BIOML-A20</strain>
        <strain evidence="8 11">BIOML-A32</strain>
    </source>
</reference>
<evidence type="ECO:0000313" key="11">
    <source>
        <dbReference type="Proteomes" id="UP000441358"/>
    </source>
</evidence>
<dbReference type="Pfam" id="PF01594">
    <property type="entry name" value="AI-2E_transport"/>
    <property type="match status" value="1"/>
</dbReference>
<dbReference type="Proteomes" id="UP000441609">
    <property type="component" value="Unassembled WGS sequence"/>
</dbReference>
<evidence type="ECO:0000256" key="1">
    <source>
        <dbReference type="ARBA" id="ARBA00004141"/>
    </source>
</evidence>
<dbReference type="GO" id="GO:0016020">
    <property type="term" value="C:membrane"/>
    <property type="evidence" value="ECO:0007669"/>
    <property type="project" value="UniProtKB-SubCell"/>
</dbReference>
<keyword evidence="5 6" id="KW-0472">Membrane</keyword>
<gene>
    <name evidence="7" type="primary">ydiK</name>
    <name evidence="7" type="ORF">ERS852429_03449</name>
    <name evidence="8" type="ORF">GKD66_08685</name>
    <name evidence="9" type="ORF">GKD70_00580</name>
</gene>
<evidence type="ECO:0000256" key="5">
    <source>
        <dbReference type="ARBA" id="ARBA00023136"/>
    </source>
</evidence>
<dbReference type="RefSeq" id="WP_005860091.1">
    <property type="nucleotide sequence ID" value="NZ_CACRUW010000016.1"/>
</dbReference>
<dbReference type="EMBL" id="WKMC01000004">
    <property type="protein sequence ID" value="MRZ50298.1"/>
    <property type="molecule type" value="Genomic_DNA"/>
</dbReference>
<feature type="transmembrane region" description="Helical" evidence="6">
    <location>
        <begin position="67"/>
        <end position="89"/>
    </location>
</feature>
<keyword evidence="4 6" id="KW-1133">Transmembrane helix</keyword>
<evidence type="ECO:0000313" key="10">
    <source>
        <dbReference type="Proteomes" id="UP000095591"/>
    </source>
</evidence>
<name>A0A173VR34_PARDI</name>
<keyword evidence="3 6" id="KW-0812">Transmembrane</keyword>
<comment type="subcellular location">
    <subcellularLocation>
        <location evidence="1">Membrane</location>
        <topology evidence="1">Multi-pass membrane protein</topology>
    </subcellularLocation>
</comment>
<dbReference type="PANTHER" id="PTHR21716:SF4">
    <property type="entry name" value="TRANSMEMBRANE PROTEIN 245"/>
    <property type="match status" value="1"/>
</dbReference>
<evidence type="ECO:0000256" key="2">
    <source>
        <dbReference type="ARBA" id="ARBA00009773"/>
    </source>
</evidence>
<dbReference type="InterPro" id="IPR002549">
    <property type="entry name" value="AI-2E-like"/>
</dbReference>
<dbReference type="Proteomes" id="UP000095591">
    <property type="component" value="Unassembled WGS sequence"/>
</dbReference>
<evidence type="ECO:0000313" key="12">
    <source>
        <dbReference type="Proteomes" id="UP000441609"/>
    </source>
</evidence>
<proteinExistence type="inferred from homology"/>
<dbReference type="OMA" id="WILLPFY"/>
<evidence type="ECO:0000256" key="4">
    <source>
        <dbReference type="ARBA" id="ARBA00022989"/>
    </source>
</evidence>
<dbReference type="PANTHER" id="PTHR21716">
    <property type="entry name" value="TRANSMEMBRANE PROTEIN"/>
    <property type="match status" value="1"/>
</dbReference>
<feature type="transmembrane region" description="Helical" evidence="6">
    <location>
        <begin position="260"/>
        <end position="277"/>
    </location>
</feature>
<sequence length="337" mass="37542">MYMENVKEHYWRYSLITIILGLGVILFFKITPFLGGILGAFTIYILLRGQMFHLTEKLNMRPAFAALLLLGETILCFLIPITLAIWLVINKTQNINLDPTVLLNTGQHIADLVQEKTGFDVLDRGNLLKVASILPQIGQFLVGSISSFAVNVVVLIFILYFMLIGGRKMENYLYTLFPFSDQNKDEVLNEINMIVKSNAIGIPLLAVIQGIVAVIGYFIFQTPDPLLFGFLTCIATIIPIVGTALVWVPLAAYMALNGDWVHALGLAIYALLVITNVDNLIRFILQKKLADIHPLITVFGVVIGLSLFGFMGIIFGPLLLSLFLLCIDIFKKSYLDK</sequence>
<protein>
    <submittedName>
        <fullName evidence="8">AI-2E family transporter</fullName>
    </submittedName>
    <submittedName>
        <fullName evidence="7">Putative inner membrane protein</fullName>
    </submittedName>
</protein>
<feature type="transmembrane region" description="Helical" evidence="6">
    <location>
        <begin position="226"/>
        <end position="248"/>
    </location>
</feature>